<dbReference type="InterPro" id="IPR043595">
    <property type="entry name" value="FaeB/C/D"/>
</dbReference>
<keyword evidence="7" id="KW-0624">Polysaccharide degradation</keyword>
<dbReference type="GO" id="GO:0030600">
    <property type="term" value="F:feruloyl esterase activity"/>
    <property type="evidence" value="ECO:0007669"/>
    <property type="project" value="InterPro"/>
</dbReference>
<sequence length="298" mass="32738">MRHLLKSAAAKGFLLTALLLFAASICRAQSAAPETPDYILRSGGMERTYKLHLPAGLPENAPLVVVLHGYGGNNNPDRFAMNATADRHGFAVCYPQGAKDGRGKSCWNVGYPFQADMTVDDVRFLTELVRHLQKKHGLSRHNVFCTGMSNGGEMCYQLAAQRPRLFAAVAPVSGLMLDWLYKADRSTAPVPLFEIHGTEDKTSAWLGDPQNKGGWGAYLPVPLAVHYWAAKNRCTVMQTDMLPAKAPGGRTVIAHRFTGGTGGSEVWLYEIVGGKHSWGEQDIDTGEELWKFFSRFVK</sequence>
<dbReference type="SUPFAM" id="SSF53474">
    <property type="entry name" value="alpha/beta-Hydrolases"/>
    <property type="match status" value="1"/>
</dbReference>
<proteinExistence type="predicted"/>
<evidence type="ECO:0000256" key="5">
    <source>
        <dbReference type="ARBA" id="ARBA00022801"/>
    </source>
</evidence>
<accession>A0AA37KNA6</accession>
<evidence type="ECO:0000256" key="1">
    <source>
        <dbReference type="ARBA" id="ARBA00004613"/>
    </source>
</evidence>
<dbReference type="AlphaFoldDB" id="A0AA37KNA6"/>
<evidence type="ECO:0000256" key="2">
    <source>
        <dbReference type="ARBA" id="ARBA00022525"/>
    </source>
</evidence>
<dbReference type="InterPro" id="IPR010126">
    <property type="entry name" value="Esterase_phb"/>
</dbReference>
<feature type="chain" id="PRO_5041282052" evidence="8">
    <location>
        <begin position="23"/>
        <end position="298"/>
    </location>
</feature>
<dbReference type="PANTHER" id="PTHR38050:SF2">
    <property type="entry name" value="FERULOYL ESTERASE C-RELATED"/>
    <property type="match status" value="1"/>
</dbReference>
<comment type="subcellular location">
    <subcellularLocation>
        <location evidence="1">Secreted</location>
    </subcellularLocation>
</comment>
<reference evidence="9" key="1">
    <citation type="submission" date="2022-01" db="EMBL/GenBank/DDBJ databases">
        <title>Novel bile acid biosynthetic pathways are enriched in the microbiome of centenarians.</title>
        <authorList>
            <person name="Sato Y."/>
            <person name="Atarashi K."/>
            <person name="Plichta R.D."/>
            <person name="Arai Y."/>
            <person name="Sasajima S."/>
            <person name="Kearney M.S."/>
            <person name="Suda W."/>
            <person name="Takeshita K."/>
            <person name="Sasaki T."/>
            <person name="Okamoto S."/>
            <person name="Skelly N.A."/>
            <person name="Okamura Y."/>
            <person name="Vlamakis H."/>
            <person name="Li Y."/>
            <person name="Tanoue T."/>
            <person name="Takei H."/>
            <person name="Nittono H."/>
            <person name="Narushima S."/>
            <person name="Irie J."/>
            <person name="Itoh H."/>
            <person name="Moriya K."/>
            <person name="Sugiura Y."/>
            <person name="Suematsu M."/>
            <person name="Moritoki N."/>
            <person name="Shibata S."/>
            <person name="Littman R.D."/>
            <person name="Fischbach A.M."/>
            <person name="Uwamino Y."/>
            <person name="Inoue T."/>
            <person name="Honda A."/>
            <person name="Hattori M."/>
            <person name="Murai T."/>
            <person name="Xavier J.R."/>
            <person name="Hirose N."/>
            <person name="Honda K."/>
        </authorList>
    </citation>
    <scope>NUCLEOTIDE SEQUENCE</scope>
    <source>
        <strain evidence="9">CE91-St16</strain>
    </source>
</reference>
<dbReference type="PANTHER" id="PTHR38050">
    <property type="match status" value="1"/>
</dbReference>
<keyword evidence="3" id="KW-0858">Xylan degradation</keyword>
<keyword evidence="5 9" id="KW-0378">Hydrolase</keyword>
<dbReference type="Gene3D" id="3.40.50.1820">
    <property type="entry name" value="alpha/beta hydrolase"/>
    <property type="match status" value="1"/>
</dbReference>
<dbReference type="GO" id="GO:0045493">
    <property type="term" value="P:xylan catabolic process"/>
    <property type="evidence" value="ECO:0007669"/>
    <property type="project" value="UniProtKB-KW"/>
</dbReference>
<protein>
    <submittedName>
        <fullName evidence="9">Hydrolase</fullName>
    </submittedName>
</protein>
<dbReference type="Proteomes" id="UP001055105">
    <property type="component" value="Unassembled WGS sequence"/>
</dbReference>
<dbReference type="InterPro" id="IPR029058">
    <property type="entry name" value="AB_hydrolase_fold"/>
</dbReference>
<evidence type="ECO:0000256" key="6">
    <source>
        <dbReference type="ARBA" id="ARBA00023277"/>
    </source>
</evidence>
<evidence type="ECO:0000313" key="9">
    <source>
        <dbReference type="EMBL" id="GKI17833.1"/>
    </source>
</evidence>
<evidence type="ECO:0000256" key="4">
    <source>
        <dbReference type="ARBA" id="ARBA00022729"/>
    </source>
</evidence>
<evidence type="ECO:0000256" key="7">
    <source>
        <dbReference type="ARBA" id="ARBA00023326"/>
    </source>
</evidence>
<keyword evidence="2" id="KW-0964">Secreted</keyword>
<evidence type="ECO:0000313" key="10">
    <source>
        <dbReference type="Proteomes" id="UP001055105"/>
    </source>
</evidence>
<feature type="signal peptide" evidence="8">
    <location>
        <begin position="1"/>
        <end position="22"/>
    </location>
</feature>
<evidence type="ECO:0000256" key="3">
    <source>
        <dbReference type="ARBA" id="ARBA00022651"/>
    </source>
</evidence>
<comment type="caution">
    <text evidence="9">The sequence shown here is derived from an EMBL/GenBank/DDBJ whole genome shotgun (WGS) entry which is preliminary data.</text>
</comment>
<keyword evidence="6" id="KW-0119">Carbohydrate metabolism</keyword>
<dbReference type="RefSeq" id="WP_195289687.1">
    <property type="nucleotide sequence ID" value="NZ_AP025581.1"/>
</dbReference>
<organism evidence="9 10">
    <name type="scientific">Alistipes finegoldii</name>
    <dbReference type="NCBI Taxonomy" id="214856"/>
    <lineage>
        <taxon>Bacteria</taxon>
        <taxon>Pseudomonadati</taxon>
        <taxon>Bacteroidota</taxon>
        <taxon>Bacteroidia</taxon>
        <taxon>Bacteroidales</taxon>
        <taxon>Rikenellaceae</taxon>
        <taxon>Alistipes</taxon>
    </lineage>
</organism>
<gene>
    <name evidence="9" type="primary">lpqC</name>
    <name evidence="9" type="ORF">CE91St16_07410</name>
</gene>
<dbReference type="GO" id="GO:0005576">
    <property type="term" value="C:extracellular region"/>
    <property type="evidence" value="ECO:0007669"/>
    <property type="project" value="UniProtKB-SubCell"/>
</dbReference>
<dbReference type="Pfam" id="PF10503">
    <property type="entry name" value="Esterase_PHB"/>
    <property type="match status" value="1"/>
</dbReference>
<dbReference type="EMBL" id="BQOL01000001">
    <property type="protein sequence ID" value="GKI17833.1"/>
    <property type="molecule type" value="Genomic_DNA"/>
</dbReference>
<name>A0AA37KNA6_9BACT</name>
<keyword evidence="4 8" id="KW-0732">Signal</keyword>
<evidence type="ECO:0000256" key="8">
    <source>
        <dbReference type="SAM" id="SignalP"/>
    </source>
</evidence>